<dbReference type="PANTHER" id="PTHR31977:SF1">
    <property type="entry name" value="UPF0696 PROTEIN C11ORF68"/>
    <property type="match status" value="1"/>
</dbReference>
<organism evidence="2 3">
    <name type="scientific">Ignelater luminosus</name>
    <name type="common">Cucubano</name>
    <name type="synonym">Pyrophorus luminosus</name>
    <dbReference type="NCBI Taxonomy" id="2038154"/>
    <lineage>
        <taxon>Eukaryota</taxon>
        <taxon>Metazoa</taxon>
        <taxon>Ecdysozoa</taxon>
        <taxon>Arthropoda</taxon>
        <taxon>Hexapoda</taxon>
        <taxon>Insecta</taxon>
        <taxon>Pterygota</taxon>
        <taxon>Neoptera</taxon>
        <taxon>Endopterygota</taxon>
        <taxon>Coleoptera</taxon>
        <taxon>Polyphaga</taxon>
        <taxon>Elateriformia</taxon>
        <taxon>Elateroidea</taxon>
        <taxon>Elateridae</taxon>
        <taxon>Agrypninae</taxon>
        <taxon>Pyrophorini</taxon>
        <taxon>Ignelater</taxon>
    </lineage>
</organism>
<dbReference type="OrthoDB" id="8251268at2759"/>
<comment type="caution">
    <text evidence="2">The sequence shown here is derived from an EMBL/GenBank/DDBJ whole genome shotgun (WGS) entry which is preliminary data.</text>
</comment>
<dbReference type="EMBL" id="VTPC01006413">
    <property type="protein sequence ID" value="KAF2894933.1"/>
    <property type="molecule type" value="Genomic_DNA"/>
</dbReference>
<accession>A0A8K0D1T1</accession>
<reference evidence="2" key="1">
    <citation type="submission" date="2019-08" db="EMBL/GenBank/DDBJ databases">
        <title>The genome of the North American firefly Photinus pyralis.</title>
        <authorList>
            <consortium name="Photinus pyralis genome working group"/>
            <person name="Fallon T.R."/>
            <person name="Sander Lower S.E."/>
            <person name="Weng J.-K."/>
        </authorList>
    </citation>
    <scope>NUCLEOTIDE SEQUENCE</scope>
    <source>
        <strain evidence="2">TRF0915ILg1</strain>
        <tissue evidence="2">Whole body</tissue>
    </source>
</reference>
<protein>
    <recommendedName>
        <fullName evidence="4">DUF1917 domain-containing protein</fullName>
    </recommendedName>
</protein>
<keyword evidence="3" id="KW-1185">Reference proteome</keyword>
<name>A0A8K0D1T1_IGNLU</name>
<dbReference type="AlphaFoldDB" id="A0A8K0D1T1"/>
<evidence type="ECO:0000256" key="1">
    <source>
        <dbReference type="ARBA" id="ARBA00010568"/>
    </source>
</evidence>
<dbReference type="Proteomes" id="UP000801492">
    <property type="component" value="Unassembled WGS sequence"/>
</dbReference>
<evidence type="ECO:0008006" key="4">
    <source>
        <dbReference type="Google" id="ProtNLM"/>
    </source>
</evidence>
<evidence type="ECO:0000313" key="3">
    <source>
        <dbReference type="Proteomes" id="UP000801492"/>
    </source>
</evidence>
<gene>
    <name evidence="2" type="ORF">ILUMI_11241</name>
</gene>
<sequence length="186" mass="21927">MALDDKYIFEYDHILRKVINECTLNPSEVSQEETPWLYASNEKYPYEEVNFEKVGKWMIFPPEEKIDSIWNKIKESIKDGSLWSCKVSTSNYAIMIYTKDYTDIDDVIKVLQYLESTGLKSNRVIHYKTDQQTRSGIYAGRGRRASIYSSNTIRTTRKPHEDGQGDFLSWRRRDESSNSNAYFDRK</sequence>
<dbReference type="InterPro" id="IPR023398">
    <property type="entry name" value="TIF_eIF4e-like"/>
</dbReference>
<dbReference type="Gene3D" id="3.30.760.10">
    <property type="entry name" value="RNA Cap, Translation Initiation Factor Eif4e"/>
    <property type="match status" value="1"/>
</dbReference>
<dbReference type="PANTHER" id="PTHR31977">
    <property type="entry name" value="UPF0696 PROTEIN C11ORF68"/>
    <property type="match status" value="1"/>
</dbReference>
<comment type="similarity">
    <text evidence="1">Belongs to the UPF0696 family.</text>
</comment>
<proteinExistence type="inferred from homology"/>
<dbReference type="Pfam" id="PF08939">
    <property type="entry name" value="Bles03"/>
    <property type="match status" value="1"/>
</dbReference>
<evidence type="ECO:0000313" key="2">
    <source>
        <dbReference type="EMBL" id="KAF2894933.1"/>
    </source>
</evidence>
<dbReference type="InterPro" id="IPR015034">
    <property type="entry name" value="Bles03"/>
</dbReference>
<dbReference type="SUPFAM" id="SSF55418">
    <property type="entry name" value="eIF4e-like"/>
    <property type="match status" value="1"/>
</dbReference>